<comment type="caution">
    <text evidence="6">Lacks conserved residue(s) required for the propagation of feature annotation.</text>
</comment>
<dbReference type="InterPro" id="IPR002504">
    <property type="entry name" value="NADK"/>
</dbReference>
<dbReference type="HAMAP" id="MF_00361">
    <property type="entry name" value="NAD_kinase"/>
    <property type="match status" value="1"/>
</dbReference>
<evidence type="ECO:0000256" key="5">
    <source>
        <dbReference type="ARBA" id="ARBA00047925"/>
    </source>
</evidence>
<comment type="function">
    <text evidence="6">Involved in the regulation of the intracellular balance of NAD and NADP, and is a key enzyme in the biosynthesis of NADP. Catalyzes specifically the phosphorylation on 2'-hydroxyl of the adenosine moiety of NAD to yield NADP.</text>
</comment>
<sequence length="287" mass="31696">MRIIGIAVNKDKKLSPALYEKIMEKASEYGFLLKNRYAVSGECGIVELAEIDEKAGKLDLVFVLGGDGTILCATRYFAPRGIPVLGINLGQLGYLSELDPQEIDFGLQKIQAGEFIIEDRTMLEAVVLREQREVAVFHGLNDGVLTKGAFARIINFSVFVDEQYITEYAADGVIVATPTGSTAYSLSAGGAILDPEVKAFIITPICPHTLAARSLVVADDKEIKILVKTALESSMLTVDGQQGFGIRKGDEILIRKAPYRAKFVKLKNRSFYQLLREKMREANRYHD</sequence>
<dbReference type="InterPro" id="IPR017437">
    <property type="entry name" value="ATP-NAD_kinase_PpnK-typ_C"/>
</dbReference>
<reference evidence="8" key="1">
    <citation type="submission" date="2016-12" db="EMBL/GenBank/DDBJ databases">
        <title>Draft Genome Sequences od Carboxydothermus pertinax and islandicus, Hydrogenogenic Carboxydotrophic Bacteria.</title>
        <authorList>
            <person name="Fukuyama Y."/>
            <person name="Ohmae K."/>
            <person name="Yoneda Y."/>
            <person name="Yoshida T."/>
            <person name="Sako Y."/>
        </authorList>
    </citation>
    <scope>NUCLEOTIDE SEQUENCE [LARGE SCALE GENOMIC DNA]</scope>
    <source>
        <strain evidence="8">Ug1</strain>
    </source>
</reference>
<dbReference type="Gene3D" id="3.40.50.10330">
    <property type="entry name" value="Probable inorganic polyphosphate/atp-NAD kinase, domain 1"/>
    <property type="match status" value="1"/>
</dbReference>
<evidence type="ECO:0000256" key="1">
    <source>
        <dbReference type="ARBA" id="ARBA00022679"/>
    </source>
</evidence>
<dbReference type="InterPro" id="IPR016064">
    <property type="entry name" value="NAD/diacylglycerol_kinase_sf"/>
</dbReference>
<protein>
    <recommendedName>
        <fullName evidence="6">NAD kinase</fullName>
        <ecNumber evidence="6">2.7.1.23</ecNumber>
    </recommendedName>
    <alternativeName>
        <fullName evidence="6">ATP-dependent NAD kinase</fullName>
    </alternativeName>
</protein>
<proteinExistence type="inferred from homology"/>
<dbReference type="RefSeq" id="WP_075858838.1">
    <property type="nucleotide sequence ID" value="NZ_BDJK01000011.1"/>
</dbReference>
<feature type="binding site" evidence="6">
    <location>
        <position position="171"/>
    </location>
    <ligand>
        <name>NAD(+)</name>
        <dbReference type="ChEBI" id="CHEBI:57540"/>
    </ligand>
</feature>
<keyword evidence="1 6" id="KW-0808">Transferase</keyword>
<evidence type="ECO:0000256" key="6">
    <source>
        <dbReference type="HAMAP-Rule" id="MF_00361"/>
    </source>
</evidence>
<keyword evidence="6" id="KW-0547">Nucleotide-binding</keyword>
<keyword evidence="6" id="KW-0963">Cytoplasm</keyword>
<dbReference type="EC" id="2.7.1.23" evidence="6"/>
<dbReference type="GO" id="GO:0005524">
    <property type="term" value="F:ATP binding"/>
    <property type="evidence" value="ECO:0007669"/>
    <property type="project" value="UniProtKB-KW"/>
</dbReference>
<evidence type="ECO:0000313" key="7">
    <source>
        <dbReference type="EMBL" id="GAV22356.1"/>
    </source>
</evidence>
<dbReference type="GO" id="GO:0006741">
    <property type="term" value="P:NADP+ biosynthetic process"/>
    <property type="evidence" value="ECO:0007669"/>
    <property type="project" value="UniProtKB-UniRule"/>
</dbReference>
<evidence type="ECO:0000256" key="2">
    <source>
        <dbReference type="ARBA" id="ARBA00022777"/>
    </source>
</evidence>
<dbReference type="GO" id="GO:0019674">
    <property type="term" value="P:NAD+ metabolic process"/>
    <property type="evidence" value="ECO:0007669"/>
    <property type="project" value="InterPro"/>
</dbReference>
<comment type="catalytic activity">
    <reaction evidence="5 6">
        <text>NAD(+) + ATP = ADP + NADP(+) + H(+)</text>
        <dbReference type="Rhea" id="RHEA:18629"/>
        <dbReference type="ChEBI" id="CHEBI:15378"/>
        <dbReference type="ChEBI" id="CHEBI:30616"/>
        <dbReference type="ChEBI" id="CHEBI:57540"/>
        <dbReference type="ChEBI" id="CHEBI:58349"/>
        <dbReference type="ChEBI" id="CHEBI:456216"/>
        <dbReference type="EC" id="2.7.1.23"/>
    </reaction>
</comment>
<dbReference type="GO" id="GO:0051287">
    <property type="term" value="F:NAD binding"/>
    <property type="evidence" value="ECO:0007669"/>
    <property type="project" value="UniProtKB-ARBA"/>
</dbReference>
<feature type="active site" description="Proton acceptor" evidence="6">
    <location>
        <position position="67"/>
    </location>
</feature>
<feature type="binding site" evidence="6">
    <location>
        <position position="152"/>
    </location>
    <ligand>
        <name>NAD(+)</name>
        <dbReference type="ChEBI" id="CHEBI:57540"/>
    </ligand>
</feature>
<dbReference type="EMBL" id="BDJK01000011">
    <property type="protein sequence ID" value="GAV22356.1"/>
    <property type="molecule type" value="Genomic_DNA"/>
</dbReference>
<dbReference type="Pfam" id="PF20143">
    <property type="entry name" value="NAD_kinase_C"/>
    <property type="match status" value="1"/>
</dbReference>
<comment type="cofactor">
    <cofactor evidence="6">
        <name>a divalent metal cation</name>
        <dbReference type="ChEBI" id="CHEBI:60240"/>
    </cofactor>
</comment>
<keyword evidence="3 6" id="KW-0521">NADP</keyword>
<dbReference type="Proteomes" id="UP000187485">
    <property type="component" value="Unassembled WGS sequence"/>
</dbReference>
<keyword evidence="2 6" id="KW-0418">Kinase</keyword>
<dbReference type="SUPFAM" id="SSF111331">
    <property type="entry name" value="NAD kinase/diacylglycerol kinase-like"/>
    <property type="match status" value="1"/>
</dbReference>
<dbReference type="AlphaFoldDB" id="A0A1L8CTW2"/>
<organism evidence="7 8">
    <name type="scientific">Carboxydothermus pertinax</name>
    <dbReference type="NCBI Taxonomy" id="870242"/>
    <lineage>
        <taxon>Bacteria</taxon>
        <taxon>Bacillati</taxon>
        <taxon>Bacillota</taxon>
        <taxon>Clostridia</taxon>
        <taxon>Thermoanaerobacterales</taxon>
        <taxon>Thermoanaerobacteraceae</taxon>
        <taxon>Carboxydothermus</taxon>
    </lineage>
</organism>
<gene>
    <name evidence="6" type="primary">nadK</name>
    <name evidence="7" type="ORF">cpu_08660</name>
</gene>
<keyword evidence="4 6" id="KW-0520">NAD</keyword>
<comment type="subcellular location">
    <subcellularLocation>
        <location evidence="6">Cytoplasm</location>
    </subcellularLocation>
</comment>
<dbReference type="STRING" id="870242.cpu_08660"/>
<dbReference type="GO" id="GO:0005737">
    <property type="term" value="C:cytoplasm"/>
    <property type="evidence" value="ECO:0007669"/>
    <property type="project" value="UniProtKB-SubCell"/>
</dbReference>
<comment type="similarity">
    <text evidence="6">Belongs to the NAD kinase family.</text>
</comment>
<dbReference type="PANTHER" id="PTHR20275:SF0">
    <property type="entry name" value="NAD KINASE"/>
    <property type="match status" value="1"/>
</dbReference>
<feature type="binding site" evidence="6">
    <location>
        <begin position="141"/>
        <end position="142"/>
    </location>
    <ligand>
        <name>NAD(+)</name>
        <dbReference type="ChEBI" id="CHEBI:57540"/>
    </ligand>
</feature>
<comment type="caution">
    <text evidence="7">The sequence shown here is derived from an EMBL/GenBank/DDBJ whole genome shotgun (WGS) entry which is preliminary data.</text>
</comment>
<accession>A0A1L8CTW2</accession>
<feature type="binding site" evidence="6">
    <location>
        <begin position="67"/>
        <end position="68"/>
    </location>
    <ligand>
        <name>NAD(+)</name>
        <dbReference type="ChEBI" id="CHEBI:57540"/>
    </ligand>
</feature>
<evidence type="ECO:0000256" key="3">
    <source>
        <dbReference type="ARBA" id="ARBA00022857"/>
    </source>
</evidence>
<dbReference type="GO" id="GO:0046872">
    <property type="term" value="F:metal ion binding"/>
    <property type="evidence" value="ECO:0007669"/>
    <property type="project" value="UniProtKB-UniRule"/>
</dbReference>
<keyword evidence="6" id="KW-0067">ATP-binding</keyword>
<dbReference type="PANTHER" id="PTHR20275">
    <property type="entry name" value="NAD KINASE"/>
    <property type="match status" value="1"/>
</dbReference>
<evidence type="ECO:0000313" key="8">
    <source>
        <dbReference type="Proteomes" id="UP000187485"/>
    </source>
</evidence>
<feature type="binding site" evidence="6">
    <location>
        <begin position="182"/>
        <end position="187"/>
    </location>
    <ligand>
        <name>NAD(+)</name>
        <dbReference type="ChEBI" id="CHEBI:57540"/>
    </ligand>
</feature>
<dbReference type="Gene3D" id="2.60.200.30">
    <property type="entry name" value="Probable inorganic polyphosphate/atp-NAD kinase, domain 2"/>
    <property type="match status" value="1"/>
</dbReference>
<dbReference type="InterPro" id="IPR017438">
    <property type="entry name" value="ATP-NAD_kinase_N"/>
</dbReference>
<dbReference type="Pfam" id="PF01513">
    <property type="entry name" value="NAD_kinase"/>
    <property type="match status" value="1"/>
</dbReference>
<evidence type="ECO:0000256" key="4">
    <source>
        <dbReference type="ARBA" id="ARBA00023027"/>
    </source>
</evidence>
<feature type="binding site" evidence="6">
    <location>
        <position position="241"/>
    </location>
    <ligand>
        <name>NAD(+)</name>
        <dbReference type="ChEBI" id="CHEBI:57540"/>
    </ligand>
</feature>
<keyword evidence="8" id="KW-1185">Reference proteome</keyword>
<dbReference type="GO" id="GO:0003951">
    <property type="term" value="F:NAD+ kinase activity"/>
    <property type="evidence" value="ECO:0007669"/>
    <property type="project" value="UniProtKB-UniRule"/>
</dbReference>
<name>A0A1L8CTW2_9THEO</name>